<dbReference type="PROSITE" id="PS00455">
    <property type="entry name" value="AMP_BINDING"/>
    <property type="match status" value="1"/>
</dbReference>
<dbReference type="Gene3D" id="1.10.1200.10">
    <property type="entry name" value="ACP-like"/>
    <property type="match status" value="1"/>
</dbReference>
<evidence type="ECO:0000259" key="3">
    <source>
        <dbReference type="PROSITE" id="PS50075"/>
    </source>
</evidence>
<accession>A0A9N9UDS3</accession>
<dbReference type="SUPFAM" id="SSF51735">
    <property type="entry name" value="NAD(P)-binding Rossmann-fold domains"/>
    <property type="match status" value="1"/>
</dbReference>
<reference evidence="5" key="1">
    <citation type="submission" date="2019-06" db="EMBL/GenBank/DDBJ databases">
        <authorList>
            <person name="Broberg M."/>
        </authorList>
    </citation>
    <scope>NUCLEOTIDE SEQUENCE [LARGE SCALE GENOMIC DNA]</scope>
</reference>
<keyword evidence="2" id="KW-0597">Phosphoprotein</keyword>
<gene>
    <name evidence="4" type="ORF">CBYS24578_00017772</name>
</gene>
<evidence type="ECO:0000256" key="2">
    <source>
        <dbReference type="ARBA" id="ARBA00022553"/>
    </source>
</evidence>
<dbReference type="InterPro" id="IPR020845">
    <property type="entry name" value="AMP-binding_CS"/>
</dbReference>
<name>A0A9N9UDS3_9HYPO</name>
<dbReference type="Gene3D" id="3.30.300.30">
    <property type="match status" value="1"/>
</dbReference>
<evidence type="ECO:0000313" key="5">
    <source>
        <dbReference type="Proteomes" id="UP000754883"/>
    </source>
</evidence>
<dbReference type="InterPro" id="IPR045851">
    <property type="entry name" value="AMP-bd_C_sf"/>
</dbReference>
<dbReference type="InterPro" id="IPR036291">
    <property type="entry name" value="NAD(P)-bd_dom_sf"/>
</dbReference>
<dbReference type="SUPFAM" id="SSF56801">
    <property type="entry name" value="Acetyl-CoA synthetase-like"/>
    <property type="match status" value="1"/>
</dbReference>
<keyword evidence="1" id="KW-0596">Phosphopantetheine</keyword>
<comment type="caution">
    <text evidence="4">The sequence shown here is derived from an EMBL/GenBank/DDBJ whole genome shotgun (WGS) entry which is preliminary data.</text>
</comment>
<dbReference type="InterPro" id="IPR042099">
    <property type="entry name" value="ANL_N_sf"/>
</dbReference>
<keyword evidence="5" id="KW-1185">Reference proteome</keyword>
<dbReference type="InterPro" id="IPR020806">
    <property type="entry name" value="PKS_PP-bd"/>
</dbReference>
<dbReference type="AlphaFoldDB" id="A0A9N9UDS3"/>
<dbReference type="SMART" id="SM00823">
    <property type="entry name" value="PKS_PP"/>
    <property type="match status" value="1"/>
</dbReference>
<dbReference type="Pfam" id="PF00501">
    <property type="entry name" value="AMP-binding"/>
    <property type="match status" value="1"/>
</dbReference>
<dbReference type="PROSITE" id="PS50075">
    <property type="entry name" value="CARRIER"/>
    <property type="match status" value="1"/>
</dbReference>
<dbReference type="SUPFAM" id="SSF47336">
    <property type="entry name" value="ACP-like"/>
    <property type="match status" value="1"/>
</dbReference>
<dbReference type="CDD" id="cd05930">
    <property type="entry name" value="A_NRPS"/>
    <property type="match status" value="1"/>
</dbReference>
<reference evidence="4 5" key="2">
    <citation type="submission" date="2021-10" db="EMBL/GenBank/DDBJ databases">
        <authorList>
            <person name="Piombo E."/>
        </authorList>
    </citation>
    <scope>NUCLEOTIDE SEQUENCE [LARGE SCALE GENOMIC DNA]</scope>
</reference>
<dbReference type="OrthoDB" id="329835at2759"/>
<dbReference type="Proteomes" id="UP000754883">
    <property type="component" value="Unassembled WGS sequence"/>
</dbReference>
<dbReference type="InterPro" id="IPR013120">
    <property type="entry name" value="FAR_NAD-bd"/>
</dbReference>
<evidence type="ECO:0000313" key="4">
    <source>
        <dbReference type="EMBL" id="CAG9986853.1"/>
    </source>
</evidence>
<evidence type="ECO:0000256" key="1">
    <source>
        <dbReference type="ARBA" id="ARBA00022450"/>
    </source>
</evidence>
<dbReference type="GO" id="GO:0031177">
    <property type="term" value="F:phosphopantetheine binding"/>
    <property type="evidence" value="ECO:0007669"/>
    <property type="project" value="InterPro"/>
</dbReference>
<dbReference type="InterPro" id="IPR036736">
    <property type="entry name" value="ACP-like_sf"/>
</dbReference>
<sequence length="1073" mass="118646">MGWKDFSFELQSFKPSIMAYDVAVDIFDNSGGDCRLTFIVRDDIYSQVDVEQLAESYICLVDALTRWPEVTISEPQMFEESKMQTALDLGRGPIYESRQWGHTVVHRIGEIVKQHPTKTAVVDGNGVAISYHDLFQDQVNKIAVELDAVGATSGARVAVLQEPLPTSVATILAIWKIGGTYIPLDLRTPGTRRAAIIEDSQPQLLLVDEYTREFTEVLELENIQVIDVSKVKNSTKQIPNSVTVKAASAILYTSGSTGTPKGIVLTHRGIQSWLQPCALLYALNTRSRVLQQSSQGFDMSLMQMLTALCFGGSVYLLPRELLGDARAIVDMITRQNITHTFGTPSEYLSWLRFGDSLALRHSSWTFAVVGGEPLTDSVLKEFATLDKPDLRFHHMYGTSESTFCASVMELDYRMMCGEDGHPAAARVSYPAGVTLPNYNMYVLDEHQRPLPPGFKGEIFIGGGGVAQGYLNNPSLTAETFLPDPFATADDHARGWNMMQRTGDMGRWSQTEHGAIIIEGRVLGDTMVKLRGLRVDLRDIEMAMLHAGGGLITDVVVSVRQTSPDLPEFLVAHVLVQSNLNQDKDTFDFRTVRTKMDLPLSMKPAFIIPLDSLPMTSSGKLDRRAINALPLMDKHVEPEEIALTTTEERLKHVWEDALHDAHALHIKPNTDFFHVGGTSLLLLGLRDKIKTEFEVELSLVDLFETSTLSTMASRIEGRTSPRQLIDWDQETALSAYMSDHGMFQPVHDTSARVIIITGATGYLGKALVEALADDPTIDEIHCLAVRNASSRAELNHINKVIVHEGDLGQVRLGISQALIDDLFGRAHLVIHNGADTSYMKTYHSMRQSNYQTTRDLIEWCVPRMVPFHYISTAGVGCYAPGSSLCEASMRSTPPPLVGDLTGYTACKWASEVFLENVVRRCPEWPVYVHRPTLISRDDIPQLDAVHNILGFARKLGAVASAEGVASGVMNVVTLEAVVTGITKCLAVHNQDGGIHFVNHAGTLELPLNDMRKWALERTAGGDVRLADVELAEIHIDEWIQRAVDQGMHPTMAVLLRTFARHGEVEFPVVVTSNI</sequence>
<dbReference type="EMBL" id="CABFNO020001406">
    <property type="protein sequence ID" value="CAG9986853.1"/>
    <property type="molecule type" value="Genomic_DNA"/>
</dbReference>
<dbReference type="InterPro" id="IPR009081">
    <property type="entry name" value="PP-bd_ACP"/>
</dbReference>
<dbReference type="Gene3D" id="3.40.50.720">
    <property type="entry name" value="NAD(P)-binding Rossmann-like Domain"/>
    <property type="match status" value="1"/>
</dbReference>
<dbReference type="PANTHER" id="PTHR44845">
    <property type="entry name" value="CARRIER DOMAIN-CONTAINING PROTEIN"/>
    <property type="match status" value="1"/>
</dbReference>
<dbReference type="InterPro" id="IPR000873">
    <property type="entry name" value="AMP-dep_synth/lig_dom"/>
</dbReference>
<dbReference type="Pfam" id="PF07993">
    <property type="entry name" value="NAD_binding_4"/>
    <property type="match status" value="1"/>
</dbReference>
<feature type="domain" description="Carrier" evidence="3">
    <location>
        <begin position="640"/>
        <end position="718"/>
    </location>
</feature>
<protein>
    <recommendedName>
        <fullName evidence="3">Carrier domain-containing protein</fullName>
    </recommendedName>
</protein>
<organism evidence="4 5">
    <name type="scientific">Clonostachys byssicola</name>
    <dbReference type="NCBI Taxonomy" id="160290"/>
    <lineage>
        <taxon>Eukaryota</taxon>
        <taxon>Fungi</taxon>
        <taxon>Dikarya</taxon>
        <taxon>Ascomycota</taxon>
        <taxon>Pezizomycotina</taxon>
        <taxon>Sordariomycetes</taxon>
        <taxon>Hypocreomycetidae</taxon>
        <taxon>Hypocreales</taxon>
        <taxon>Bionectriaceae</taxon>
        <taxon>Clonostachys</taxon>
    </lineage>
</organism>
<proteinExistence type="predicted"/>
<dbReference type="PANTHER" id="PTHR44845:SF6">
    <property type="entry name" value="BETA-ALANINE-ACTIVATING ENZYME"/>
    <property type="match status" value="1"/>
</dbReference>
<dbReference type="Gene3D" id="3.40.50.12780">
    <property type="entry name" value="N-terminal domain of ligase-like"/>
    <property type="match status" value="1"/>
</dbReference>
<dbReference type="Pfam" id="PF00550">
    <property type="entry name" value="PP-binding"/>
    <property type="match status" value="1"/>
</dbReference>